<evidence type="ECO:0000313" key="5">
    <source>
        <dbReference type="Proteomes" id="UP000217289"/>
    </source>
</evidence>
<dbReference type="InterPro" id="IPR019734">
    <property type="entry name" value="TPR_rpt"/>
</dbReference>
<dbReference type="SUPFAM" id="SSF48452">
    <property type="entry name" value="TPR-like"/>
    <property type="match status" value="1"/>
</dbReference>
<proteinExistence type="predicted"/>
<feature type="domain" description="B box-type" evidence="3">
    <location>
        <begin position="4"/>
        <end position="39"/>
    </location>
</feature>
<keyword evidence="1" id="KW-0802">TPR repeat</keyword>
<dbReference type="GO" id="GO:0008270">
    <property type="term" value="F:zinc ion binding"/>
    <property type="evidence" value="ECO:0007669"/>
    <property type="project" value="InterPro"/>
</dbReference>
<dbReference type="EMBL" id="CP022163">
    <property type="protein sequence ID" value="ATB27286.1"/>
    <property type="molecule type" value="Genomic_DNA"/>
</dbReference>
<gene>
    <name evidence="4" type="ORF">MEBOL_000724</name>
</gene>
<reference evidence="4 5" key="1">
    <citation type="submission" date="2017-06" db="EMBL/GenBank/DDBJ databases">
        <authorList>
            <person name="Kim H.J."/>
            <person name="Triplett B.A."/>
        </authorList>
    </citation>
    <scope>NUCLEOTIDE SEQUENCE [LARGE SCALE GENOMIC DNA]</scope>
    <source>
        <strain evidence="4 5">DSM 14713</strain>
    </source>
</reference>
<organism evidence="4 5">
    <name type="scientific">Melittangium boletus DSM 14713</name>
    <dbReference type="NCBI Taxonomy" id="1294270"/>
    <lineage>
        <taxon>Bacteria</taxon>
        <taxon>Pseudomonadati</taxon>
        <taxon>Myxococcota</taxon>
        <taxon>Myxococcia</taxon>
        <taxon>Myxococcales</taxon>
        <taxon>Cystobacterineae</taxon>
        <taxon>Archangiaceae</taxon>
        <taxon>Melittangium</taxon>
    </lineage>
</organism>
<keyword evidence="5" id="KW-1185">Reference proteome</keyword>
<feature type="transmembrane region" description="Helical" evidence="2">
    <location>
        <begin position="112"/>
        <end position="131"/>
    </location>
</feature>
<feature type="transmembrane region" description="Helical" evidence="2">
    <location>
        <begin position="291"/>
        <end position="313"/>
    </location>
</feature>
<dbReference type="Gene3D" id="1.25.40.10">
    <property type="entry name" value="Tetratricopeptide repeat domain"/>
    <property type="match status" value="1"/>
</dbReference>
<dbReference type="Proteomes" id="UP000217289">
    <property type="component" value="Chromosome"/>
</dbReference>
<feature type="transmembrane region" description="Helical" evidence="2">
    <location>
        <begin position="152"/>
        <end position="177"/>
    </location>
</feature>
<dbReference type="InterPro" id="IPR000315">
    <property type="entry name" value="Znf_B-box"/>
</dbReference>
<evidence type="ECO:0000256" key="2">
    <source>
        <dbReference type="SAM" id="Phobius"/>
    </source>
</evidence>
<accession>A0A250I8J4</accession>
<keyword evidence="2" id="KW-1133">Transmembrane helix</keyword>
<name>A0A250I8J4_9BACT</name>
<evidence type="ECO:0000259" key="3">
    <source>
        <dbReference type="PROSITE" id="PS50119"/>
    </source>
</evidence>
<sequence>MSVPSLVRCKSHPSATAGWRCVGCGSALCPQCVEARRMHTVDVLACRRCGDRAETLRLHRSRQMPLAERLRLAWRYAQSSRFLAMVLGVGTVLTVLTFMTQVTLIVLRLAPAALLVGVYSGCFFAILLASARGESDVPIPEYSDLFADWLMPALRGVVSTSVVWLPPLLYLAFISGWDVVAYKDRLLSDPMFYMTGAFHSLPWELLARDPLAWVLGIACLAYLPMSLLLSASSTHLLDMLNPIRGLHAIRRLGRDYAITLGFLFLMGLAYLGTRFLGAGIRSLDLGVLTRWIAEVIELPVFFLMAHVLGLLLYTRGDELGYGAASDYVTPVLPDAAPSTTLRVEGLGLPDAIPESEFVAAETRVRELTAAMEARDIPRTLELYAAASFLPRTSIAPAVHLFVGQAAASQGNHALAVQALERAADVAPEDPLAPRALVILARVLGERMNEPARAQEVYQYIVDRYPETDASRFAQARLPPTS</sequence>
<protein>
    <recommendedName>
        <fullName evidence="3">B box-type domain-containing protein</fullName>
    </recommendedName>
</protein>
<feature type="repeat" description="TPR" evidence="1">
    <location>
        <begin position="396"/>
        <end position="429"/>
    </location>
</feature>
<feature type="transmembrane region" description="Helical" evidence="2">
    <location>
        <begin position="211"/>
        <end position="231"/>
    </location>
</feature>
<dbReference type="KEGG" id="mbd:MEBOL_000724"/>
<keyword evidence="2" id="KW-0812">Transmembrane</keyword>
<feature type="transmembrane region" description="Helical" evidence="2">
    <location>
        <begin position="252"/>
        <end position="271"/>
    </location>
</feature>
<dbReference type="RefSeq" id="WP_157774739.1">
    <property type="nucleotide sequence ID" value="NZ_CP022163.1"/>
</dbReference>
<evidence type="ECO:0000313" key="4">
    <source>
        <dbReference type="EMBL" id="ATB27286.1"/>
    </source>
</evidence>
<keyword evidence="2" id="KW-0472">Membrane</keyword>
<dbReference type="PROSITE" id="PS50119">
    <property type="entry name" value="ZF_BBOX"/>
    <property type="match status" value="1"/>
</dbReference>
<dbReference type="PROSITE" id="PS50005">
    <property type="entry name" value="TPR"/>
    <property type="match status" value="1"/>
</dbReference>
<evidence type="ECO:0000256" key="1">
    <source>
        <dbReference type="PROSITE-ProRule" id="PRU00339"/>
    </source>
</evidence>
<feature type="transmembrane region" description="Helical" evidence="2">
    <location>
        <begin position="82"/>
        <end position="106"/>
    </location>
</feature>
<dbReference type="OrthoDB" id="5498433at2"/>
<dbReference type="InterPro" id="IPR011990">
    <property type="entry name" value="TPR-like_helical_dom_sf"/>
</dbReference>
<dbReference type="AlphaFoldDB" id="A0A250I8J4"/>